<feature type="compositionally biased region" description="Polar residues" evidence="1">
    <location>
        <begin position="60"/>
        <end position="69"/>
    </location>
</feature>
<keyword evidence="3" id="KW-1185">Reference proteome</keyword>
<feature type="region of interest" description="Disordered" evidence="1">
    <location>
        <begin position="1"/>
        <end position="76"/>
    </location>
</feature>
<evidence type="ECO:0000313" key="3">
    <source>
        <dbReference type="Proteomes" id="UP000005408"/>
    </source>
</evidence>
<reference evidence="2" key="1">
    <citation type="submission" date="2022-08" db="UniProtKB">
        <authorList>
            <consortium name="EnsemblMetazoa"/>
        </authorList>
    </citation>
    <scope>IDENTIFICATION</scope>
    <source>
        <strain evidence="2">05x7-T-G4-1.051#20</strain>
    </source>
</reference>
<protein>
    <submittedName>
        <fullName evidence="2">Uncharacterized protein</fullName>
    </submittedName>
</protein>
<name>A0A8W8MIG9_MAGGI</name>
<dbReference type="Proteomes" id="UP000005408">
    <property type="component" value="Unassembled WGS sequence"/>
</dbReference>
<dbReference type="EnsemblMetazoa" id="G34428.1">
    <property type="protein sequence ID" value="G34428.1:cds"/>
    <property type="gene ID" value="G34428"/>
</dbReference>
<proteinExistence type="predicted"/>
<evidence type="ECO:0000313" key="2">
    <source>
        <dbReference type="EnsemblMetazoa" id="G34428.1:cds"/>
    </source>
</evidence>
<dbReference type="PANTHER" id="PTHR31751:SF42">
    <property type="entry name" value="PROTEIN CBG10204"/>
    <property type="match status" value="1"/>
</dbReference>
<dbReference type="AlphaFoldDB" id="A0A8W8MIG9"/>
<accession>A0A8W8MIG9</accession>
<organism evidence="2 3">
    <name type="scientific">Magallana gigas</name>
    <name type="common">Pacific oyster</name>
    <name type="synonym">Crassostrea gigas</name>
    <dbReference type="NCBI Taxonomy" id="29159"/>
    <lineage>
        <taxon>Eukaryota</taxon>
        <taxon>Metazoa</taxon>
        <taxon>Spiralia</taxon>
        <taxon>Lophotrochozoa</taxon>
        <taxon>Mollusca</taxon>
        <taxon>Bivalvia</taxon>
        <taxon>Autobranchia</taxon>
        <taxon>Pteriomorphia</taxon>
        <taxon>Ostreida</taxon>
        <taxon>Ostreoidea</taxon>
        <taxon>Ostreidae</taxon>
        <taxon>Magallana</taxon>
    </lineage>
</organism>
<sequence length="492" mass="55549">MKEKGSQADMRPRVRSIGVQCNGTDIPPLPRPDREPARNEPLSSSEESSETDSDHGSVYEPSSTGSEESQIQDDQKELCTQSFGRNQIHRLQVQADGAVQCLSEMSSTCCGLYSTPGGNLGLSAGILFSGALAAKVLRALQCMGVATITQRTFSSHQSSILFPSVARVWDKHQRDYVRMAVERGEPLVLGGDGRANSWTLCQSNQVKNSNAMEKRELELAVRWLQEHHLQIGIIITDRHLQIQKWIRENLPQTTHYYDVWHVAKGLTKKILAASKLKECEDIFRWNKSLTNHLYWVAASMPDGDGDVMWAKWESVENHIHNVHEGHSDAFPTSAHEILDGDQRQKKWIKPETKASEKLSEIILSKQMKKDVPKLSPLHQTSQVEAFHSTINHFVPKMVSFSYHGMFCRLMIAALHFNENSSKPSATTKEGDLQYKISFPKFKHGDYSVRKKSVDPTYAGSSILKKKMPYFTSSQDLQAERQQCRKCCDCIYV</sequence>
<evidence type="ECO:0000256" key="1">
    <source>
        <dbReference type="SAM" id="MobiDB-lite"/>
    </source>
</evidence>
<feature type="compositionally biased region" description="Basic and acidic residues" evidence="1">
    <location>
        <begin position="1"/>
        <end position="12"/>
    </location>
</feature>
<dbReference type="PANTHER" id="PTHR31751">
    <property type="entry name" value="SI:CH211-108C17.2-RELATED-RELATED"/>
    <property type="match status" value="1"/>
</dbReference>